<keyword evidence="3" id="KW-1185">Reference proteome</keyword>
<feature type="compositionally biased region" description="Gly residues" evidence="1">
    <location>
        <begin position="105"/>
        <end position="117"/>
    </location>
</feature>
<accession>A0A401Z1C7</accession>
<protein>
    <submittedName>
        <fullName evidence="2">Uncharacterized protein</fullName>
    </submittedName>
</protein>
<dbReference type="AlphaFoldDB" id="A0A401Z1C7"/>
<dbReference type="Proteomes" id="UP000286931">
    <property type="component" value="Unassembled WGS sequence"/>
</dbReference>
<dbReference type="EMBL" id="BIFH01000041">
    <property type="protein sequence ID" value="GCE00639.1"/>
    <property type="molecule type" value="Genomic_DNA"/>
</dbReference>
<reference evidence="2 3" key="1">
    <citation type="submission" date="2018-12" db="EMBL/GenBank/DDBJ databases">
        <title>Draft genome sequence of Embleya hyalina NBRC 13850T.</title>
        <authorList>
            <person name="Komaki H."/>
            <person name="Hosoyama A."/>
            <person name="Kimura A."/>
            <person name="Ichikawa N."/>
            <person name="Tamura T."/>
        </authorList>
    </citation>
    <scope>NUCLEOTIDE SEQUENCE [LARGE SCALE GENOMIC DNA]</scope>
    <source>
        <strain evidence="2 3">NBRC 13850</strain>
    </source>
</reference>
<comment type="caution">
    <text evidence="2">The sequence shown here is derived from an EMBL/GenBank/DDBJ whole genome shotgun (WGS) entry which is preliminary data.</text>
</comment>
<proteinExistence type="predicted"/>
<evidence type="ECO:0000313" key="2">
    <source>
        <dbReference type="EMBL" id="GCE00639.1"/>
    </source>
</evidence>
<gene>
    <name evidence="2" type="ORF">EHYA_08365</name>
</gene>
<sequence>MTTKSPRPLTTRTPRTLHDALGQRVAWRTETLAAQLRSPDPGTRLDAVRVSFDLMKTWRGDHAVLVALVADQLDTDDAELAAETVTVPDACRAIAEPAREAGATGPSGGGVRAGPAR</sequence>
<name>A0A401Z1C7_9ACTN</name>
<dbReference type="RefSeq" id="WP_126642348.1">
    <property type="nucleotide sequence ID" value="NZ_BIFH01000041.1"/>
</dbReference>
<feature type="region of interest" description="Disordered" evidence="1">
    <location>
        <begin position="97"/>
        <end position="117"/>
    </location>
</feature>
<organism evidence="2 3">
    <name type="scientific">Embleya hyalina</name>
    <dbReference type="NCBI Taxonomy" id="516124"/>
    <lineage>
        <taxon>Bacteria</taxon>
        <taxon>Bacillati</taxon>
        <taxon>Actinomycetota</taxon>
        <taxon>Actinomycetes</taxon>
        <taxon>Kitasatosporales</taxon>
        <taxon>Streptomycetaceae</taxon>
        <taxon>Embleya</taxon>
    </lineage>
</organism>
<evidence type="ECO:0000256" key="1">
    <source>
        <dbReference type="SAM" id="MobiDB-lite"/>
    </source>
</evidence>
<dbReference type="OrthoDB" id="292843at2"/>
<evidence type="ECO:0000313" key="3">
    <source>
        <dbReference type="Proteomes" id="UP000286931"/>
    </source>
</evidence>